<evidence type="ECO:0000256" key="3">
    <source>
        <dbReference type="ARBA" id="ARBA00022722"/>
    </source>
</evidence>
<evidence type="ECO:0000313" key="10">
    <source>
        <dbReference type="Proteomes" id="UP000225706"/>
    </source>
</evidence>
<dbReference type="GO" id="GO:0016787">
    <property type="term" value="F:hydrolase activity"/>
    <property type="evidence" value="ECO:0007669"/>
    <property type="project" value="UniProtKB-KW"/>
</dbReference>
<keyword evidence="3" id="KW-0540">Nuclease</keyword>
<keyword evidence="5" id="KW-0378">Hydrolase</keyword>
<keyword evidence="2" id="KW-0548">Nucleotidyltransferase</keyword>
<dbReference type="STRING" id="50429.A0A2B4RZP8"/>
<evidence type="ECO:0000256" key="7">
    <source>
        <dbReference type="SAM" id="MobiDB-lite"/>
    </source>
</evidence>
<dbReference type="GO" id="GO:0003964">
    <property type="term" value="F:RNA-directed DNA polymerase activity"/>
    <property type="evidence" value="ECO:0007669"/>
    <property type="project" value="UniProtKB-KW"/>
</dbReference>
<feature type="domain" description="Reverse transcriptase RNase H-like" evidence="8">
    <location>
        <begin position="346"/>
        <end position="443"/>
    </location>
</feature>
<comment type="caution">
    <text evidence="9">The sequence shown here is derived from an EMBL/GenBank/DDBJ whole genome shotgun (WGS) entry which is preliminary data.</text>
</comment>
<keyword evidence="10" id="KW-1185">Reference proteome</keyword>
<evidence type="ECO:0000313" key="9">
    <source>
        <dbReference type="EMBL" id="PFX22030.1"/>
    </source>
</evidence>
<dbReference type="InterPro" id="IPR043502">
    <property type="entry name" value="DNA/RNA_pol_sf"/>
</dbReference>
<feature type="compositionally biased region" description="Polar residues" evidence="7">
    <location>
        <begin position="92"/>
        <end position="102"/>
    </location>
</feature>
<proteinExistence type="predicted"/>
<feature type="region of interest" description="Disordered" evidence="7">
    <location>
        <begin position="52"/>
        <end position="102"/>
    </location>
</feature>
<dbReference type="InterPro" id="IPR041373">
    <property type="entry name" value="RT_RNaseH"/>
</dbReference>
<dbReference type="PANTHER" id="PTHR37984">
    <property type="entry name" value="PROTEIN CBG26694"/>
    <property type="match status" value="1"/>
</dbReference>
<evidence type="ECO:0000256" key="4">
    <source>
        <dbReference type="ARBA" id="ARBA00022759"/>
    </source>
</evidence>
<feature type="compositionally biased region" description="Low complexity" evidence="7">
    <location>
        <begin position="60"/>
        <end position="70"/>
    </location>
</feature>
<dbReference type="PANTHER" id="PTHR37984:SF8">
    <property type="entry name" value="CCHC-TYPE DOMAIN-CONTAINING PROTEIN"/>
    <property type="match status" value="1"/>
</dbReference>
<dbReference type="GO" id="GO:0004519">
    <property type="term" value="F:endonuclease activity"/>
    <property type="evidence" value="ECO:0007669"/>
    <property type="project" value="UniProtKB-KW"/>
</dbReference>
<dbReference type="Proteomes" id="UP000225706">
    <property type="component" value="Unassembled WGS sequence"/>
</dbReference>
<accession>A0A2B4RZP8</accession>
<keyword evidence="6" id="KW-0695">RNA-directed DNA polymerase</keyword>
<name>A0A2B4RZP8_STYPI</name>
<evidence type="ECO:0000259" key="8">
    <source>
        <dbReference type="Pfam" id="PF17917"/>
    </source>
</evidence>
<dbReference type="InterPro" id="IPR050951">
    <property type="entry name" value="Retrovirus_Pol_polyprotein"/>
</dbReference>
<keyword evidence="1" id="KW-0808">Transferase</keyword>
<reference evidence="10" key="1">
    <citation type="journal article" date="2017" name="bioRxiv">
        <title>Comparative analysis of the genomes of Stylophora pistillata and Acropora digitifera provides evidence for extensive differences between species of corals.</title>
        <authorList>
            <person name="Voolstra C.R."/>
            <person name="Li Y."/>
            <person name="Liew Y.J."/>
            <person name="Baumgarten S."/>
            <person name="Zoccola D."/>
            <person name="Flot J.-F."/>
            <person name="Tambutte S."/>
            <person name="Allemand D."/>
            <person name="Aranda M."/>
        </authorList>
    </citation>
    <scope>NUCLEOTIDE SEQUENCE [LARGE SCALE GENOMIC DNA]</scope>
</reference>
<dbReference type="OrthoDB" id="2286242at2759"/>
<evidence type="ECO:0000256" key="5">
    <source>
        <dbReference type="ARBA" id="ARBA00022801"/>
    </source>
</evidence>
<keyword evidence="4" id="KW-0255">Endonuclease</keyword>
<evidence type="ECO:0000256" key="6">
    <source>
        <dbReference type="ARBA" id="ARBA00022918"/>
    </source>
</evidence>
<dbReference type="EMBL" id="LSMT01000254">
    <property type="protein sequence ID" value="PFX22030.1"/>
    <property type="molecule type" value="Genomic_DNA"/>
</dbReference>
<dbReference type="SUPFAM" id="SSF56672">
    <property type="entry name" value="DNA/RNA polymerases"/>
    <property type="match status" value="1"/>
</dbReference>
<dbReference type="CDD" id="cd05481">
    <property type="entry name" value="retropepsin_like_LTR_1"/>
    <property type="match status" value="1"/>
</dbReference>
<dbReference type="Pfam" id="PF17917">
    <property type="entry name" value="RT_RNaseH"/>
    <property type="match status" value="1"/>
</dbReference>
<dbReference type="AlphaFoldDB" id="A0A2B4RZP8"/>
<evidence type="ECO:0000256" key="2">
    <source>
        <dbReference type="ARBA" id="ARBA00022695"/>
    </source>
</evidence>
<protein>
    <submittedName>
        <fullName evidence="9">Retrovirus-related Pol polyprotein</fullName>
    </submittedName>
</protein>
<gene>
    <name evidence="9" type="primary">pol</name>
    <name evidence="9" type="ORF">AWC38_SpisGene13477</name>
</gene>
<evidence type="ECO:0000256" key="1">
    <source>
        <dbReference type="ARBA" id="ARBA00022679"/>
    </source>
</evidence>
<sequence>MKLSENCGFGTLRESLIRDRLILGVKDDRIREKLLGKRDFDLDKAVKMIKASQVTHSRASESAGEASAQEDVNAVKHKPQPQRKSEKGKLPKSSTRNPSSNSKIKECRFCGGKHALDRKLCPASGQTWIKCGKVGHFSVKCRGKSENVNVIYVENFLDIINIGGKDQALVPVTLNNTVSITFQIDIGSSANFLPLEGYIRATNDIKTASIIPKDITLVVHDHSERKALGSARLKVEHDGNKHELNFVIVDQRVTPLLGLKSCTDMGLVKIMVPGVHAPVNNVVATPKKAAVSESITTDSVVRPFADVFQGIGCLPGGYSISLHRDVSPVVHPLRRVPVPKKDAMKAELENLVSNQIIAPVTEPTKAVTPAEGRYAQIEKELLSVVFAWGSGPPGLSPRIRRCLYGRDIVHVMTDHQPLEAICKKDLASAPKRLQRKLLRLQRYNIDVKYQKGENRVKSDPLSRAYVDEPCSQTVCCSEVEEIVLVDDLLFFLFF</sequence>
<organism evidence="9 10">
    <name type="scientific">Stylophora pistillata</name>
    <name type="common">Smooth cauliflower coral</name>
    <dbReference type="NCBI Taxonomy" id="50429"/>
    <lineage>
        <taxon>Eukaryota</taxon>
        <taxon>Metazoa</taxon>
        <taxon>Cnidaria</taxon>
        <taxon>Anthozoa</taxon>
        <taxon>Hexacorallia</taxon>
        <taxon>Scleractinia</taxon>
        <taxon>Astrocoeniina</taxon>
        <taxon>Pocilloporidae</taxon>
        <taxon>Stylophora</taxon>
    </lineage>
</organism>